<comment type="caution">
    <text evidence="1">The sequence shown here is derived from an EMBL/GenBank/DDBJ whole genome shotgun (WGS) entry which is preliminary data.</text>
</comment>
<keyword evidence="2" id="KW-1185">Reference proteome</keyword>
<evidence type="ECO:0000313" key="2">
    <source>
        <dbReference type="Proteomes" id="UP000286235"/>
    </source>
</evidence>
<accession>A0A420VFS2</accession>
<protein>
    <submittedName>
        <fullName evidence="1">Uncharacterized protein</fullName>
    </submittedName>
</protein>
<gene>
    <name evidence="1" type="ORF">Cdeb_03318</name>
</gene>
<organism evidence="1 2">
    <name type="scientific">Caldibacillus debilis GB1</name>
    <dbReference type="NCBI Taxonomy" id="1339248"/>
    <lineage>
        <taxon>Bacteria</taxon>
        <taxon>Bacillati</taxon>
        <taxon>Bacillota</taxon>
        <taxon>Bacilli</taxon>
        <taxon>Bacillales</taxon>
        <taxon>Bacillaceae</taxon>
        <taxon>Caldibacillus</taxon>
    </lineage>
</organism>
<reference evidence="1 2" key="1">
    <citation type="submission" date="2013-12" db="EMBL/GenBank/DDBJ databases">
        <title>Genome and proteome characterization of Caldibacillus debilis GB1 derived from a cellulolytic aero-tolerant co-culture.</title>
        <authorList>
            <person name="Wushke S.T."/>
            <person name="Zhang X."/>
            <person name="Fristensky B."/>
            <person name="Wilkins J.A."/>
            <person name="Levin D.B."/>
            <person name="Sparling R."/>
        </authorList>
    </citation>
    <scope>NUCLEOTIDE SEQUENCE [LARGE SCALE GENOMIC DNA]</scope>
    <source>
        <strain evidence="1 2">GB1</strain>
    </source>
</reference>
<sequence>MGQFSKAGRARRLFFCECSRGDGERPAGPSLGFGKVFFRKSGKSGPAVGLCHSSRWPAWGIRHDGECPISTLFTGESAMMFRSANILSKWPISVPIRPSWRKVGPTFLGPRNRFVRHPFPLVQHLKMIVQHGKKYVQHGRPICPSSQKNCPSSRNLWSIIDRRFRHRMGRS</sequence>
<name>A0A420VFS2_9BACI</name>
<dbReference type="EMBL" id="AZRV01000019">
    <property type="protein sequence ID" value="RKO62415.1"/>
    <property type="molecule type" value="Genomic_DNA"/>
</dbReference>
<dbReference type="AlphaFoldDB" id="A0A420VFS2"/>
<evidence type="ECO:0000313" key="1">
    <source>
        <dbReference type="EMBL" id="RKO62415.1"/>
    </source>
</evidence>
<proteinExistence type="predicted"/>
<dbReference type="Proteomes" id="UP000286235">
    <property type="component" value="Unassembled WGS sequence"/>
</dbReference>